<evidence type="ECO:0000313" key="2">
    <source>
        <dbReference type="EMBL" id="JAD63875.1"/>
    </source>
</evidence>
<reference evidence="2" key="2">
    <citation type="journal article" date="2015" name="Data Brief">
        <title>Shoot transcriptome of the giant reed, Arundo donax.</title>
        <authorList>
            <person name="Barrero R.A."/>
            <person name="Guerrero F.D."/>
            <person name="Moolhuijzen P."/>
            <person name="Goolsby J.A."/>
            <person name="Tidwell J."/>
            <person name="Bellgard S.E."/>
            <person name="Bellgard M.I."/>
        </authorList>
    </citation>
    <scope>NUCLEOTIDE SEQUENCE</scope>
    <source>
        <tissue evidence="2">Shoot tissue taken approximately 20 cm above the soil surface</tissue>
    </source>
</reference>
<reference evidence="2" key="1">
    <citation type="submission" date="2014-09" db="EMBL/GenBank/DDBJ databases">
        <authorList>
            <person name="Magalhaes I.L.F."/>
            <person name="Oliveira U."/>
            <person name="Santos F.R."/>
            <person name="Vidigal T.H.D.A."/>
            <person name="Brescovit A.D."/>
            <person name="Santos A.J."/>
        </authorList>
    </citation>
    <scope>NUCLEOTIDE SEQUENCE</scope>
    <source>
        <tissue evidence="2">Shoot tissue taken approximately 20 cm above the soil surface</tissue>
    </source>
</reference>
<keyword evidence="1" id="KW-0812">Transmembrane</keyword>
<dbReference type="EMBL" id="GBRH01234020">
    <property type="protein sequence ID" value="JAD63875.1"/>
    <property type="molecule type" value="Transcribed_RNA"/>
</dbReference>
<keyword evidence="1" id="KW-1133">Transmembrane helix</keyword>
<dbReference type="AlphaFoldDB" id="A0A0A9BRV6"/>
<keyword evidence="1" id="KW-0472">Membrane</keyword>
<organism evidence="2">
    <name type="scientific">Arundo donax</name>
    <name type="common">Giant reed</name>
    <name type="synonym">Donax arundinaceus</name>
    <dbReference type="NCBI Taxonomy" id="35708"/>
    <lineage>
        <taxon>Eukaryota</taxon>
        <taxon>Viridiplantae</taxon>
        <taxon>Streptophyta</taxon>
        <taxon>Embryophyta</taxon>
        <taxon>Tracheophyta</taxon>
        <taxon>Spermatophyta</taxon>
        <taxon>Magnoliopsida</taxon>
        <taxon>Liliopsida</taxon>
        <taxon>Poales</taxon>
        <taxon>Poaceae</taxon>
        <taxon>PACMAD clade</taxon>
        <taxon>Arundinoideae</taxon>
        <taxon>Arundineae</taxon>
        <taxon>Arundo</taxon>
    </lineage>
</organism>
<proteinExistence type="predicted"/>
<accession>A0A0A9BRV6</accession>
<evidence type="ECO:0000256" key="1">
    <source>
        <dbReference type="SAM" id="Phobius"/>
    </source>
</evidence>
<feature type="transmembrane region" description="Helical" evidence="1">
    <location>
        <begin position="16"/>
        <end position="36"/>
    </location>
</feature>
<name>A0A0A9BRV6_ARUDO</name>
<protein>
    <submittedName>
        <fullName evidence="2">Uncharacterized protein</fullName>
    </submittedName>
</protein>
<sequence>MLHWVPNIILCCSEQLLFIAVSYVFGLVEHSVGLYFQSRP</sequence>